<accession>A0A8J5Y0S2</accession>
<evidence type="ECO:0000313" key="13">
    <source>
        <dbReference type="Proteomes" id="UP000701853"/>
    </source>
</evidence>
<feature type="region of interest" description="Disordered" evidence="9">
    <location>
        <begin position="1216"/>
        <end position="1247"/>
    </location>
</feature>
<evidence type="ECO:0000256" key="8">
    <source>
        <dbReference type="ARBA" id="ARBA00023303"/>
    </source>
</evidence>
<dbReference type="Pfam" id="PF00924">
    <property type="entry name" value="MS_channel_2nd"/>
    <property type="match status" value="1"/>
</dbReference>
<dbReference type="Gene3D" id="2.30.30.60">
    <property type="match status" value="1"/>
</dbReference>
<feature type="region of interest" description="Disordered" evidence="9">
    <location>
        <begin position="713"/>
        <end position="732"/>
    </location>
</feature>
<feature type="compositionally biased region" description="Polar residues" evidence="9">
    <location>
        <begin position="193"/>
        <end position="203"/>
    </location>
</feature>
<dbReference type="SUPFAM" id="SSF50182">
    <property type="entry name" value="Sm-like ribonucleoproteins"/>
    <property type="match status" value="1"/>
</dbReference>
<evidence type="ECO:0000256" key="1">
    <source>
        <dbReference type="ARBA" id="ARBA00004141"/>
    </source>
</evidence>
<dbReference type="PANTHER" id="PTHR31618">
    <property type="entry name" value="MECHANOSENSITIVE ION CHANNEL PROTEIN 5"/>
    <property type="match status" value="1"/>
</dbReference>
<feature type="transmembrane region" description="Helical" evidence="10">
    <location>
        <begin position="1438"/>
        <end position="1462"/>
    </location>
</feature>
<dbReference type="EMBL" id="JAHUZN010000013">
    <property type="protein sequence ID" value="KAG8472317.1"/>
    <property type="molecule type" value="Genomic_DNA"/>
</dbReference>
<feature type="region of interest" description="Disordered" evidence="9">
    <location>
        <begin position="58"/>
        <end position="95"/>
    </location>
</feature>
<keyword evidence="8" id="KW-0407">Ion channel</keyword>
<feature type="region of interest" description="Disordered" evidence="9">
    <location>
        <begin position="120"/>
        <end position="233"/>
    </location>
</feature>
<feature type="transmembrane region" description="Helical" evidence="10">
    <location>
        <begin position="1406"/>
        <end position="1426"/>
    </location>
</feature>
<keyword evidence="6" id="KW-0406">Ion transport</keyword>
<feature type="compositionally biased region" description="Polar residues" evidence="9">
    <location>
        <begin position="715"/>
        <end position="727"/>
    </location>
</feature>
<feature type="region of interest" description="Disordered" evidence="9">
    <location>
        <begin position="889"/>
        <end position="977"/>
    </location>
</feature>
<evidence type="ECO:0000256" key="6">
    <source>
        <dbReference type="ARBA" id="ARBA00023065"/>
    </source>
</evidence>
<feature type="compositionally biased region" description="Polar residues" evidence="9">
    <location>
        <begin position="929"/>
        <end position="953"/>
    </location>
</feature>
<feature type="transmembrane region" description="Helical" evidence="10">
    <location>
        <begin position="381"/>
        <end position="401"/>
    </location>
</feature>
<proteinExistence type="inferred from homology"/>
<comment type="caution">
    <text evidence="12">The sequence shown here is derived from an EMBL/GenBank/DDBJ whole genome shotgun (WGS) entry which is preliminary data.</text>
</comment>
<feature type="transmembrane region" description="Helical" evidence="10">
    <location>
        <begin position="271"/>
        <end position="293"/>
    </location>
</feature>
<gene>
    <name evidence="12" type="ORF">CXB51_035281</name>
</gene>
<protein>
    <recommendedName>
        <fullName evidence="11">Mechanosensitive ion channel MscS domain-containing protein</fullName>
    </recommendedName>
</protein>
<reference evidence="12 13" key="1">
    <citation type="journal article" date="2021" name="bioRxiv">
        <title>The Gossypium anomalum genome as a resource for cotton improvement and evolutionary analysis of hybrid incompatibility.</title>
        <authorList>
            <person name="Grover C.E."/>
            <person name="Yuan D."/>
            <person name="Arick M.A."/>
            <person name="Miller E.R."/>
            <person name="Hu G."/>
            <person name="Peterson D.G."/>
            <person name="Wendel J.F."/>
            <person name="Udall J.A."/>
        </authorList>
    </citation>
    <scope>NUCLEOTIDE SEQUENCE [LARGE SCALE GENOMIC DNA]</scope>
    <source>
        <strain evidence="12">JFW-Udall</strain>
        <tissue evidence="12">Leaf</tissue>
    </source>
</reference>
<feature type="region of interest" description="Disordered" evidence="9">
    <location>
        <begin position="466"/>
        <end position="497"/>
    </location>
</feature>
<feature type="compositionally biased region" description="Basic and acidic residues" evidence="9">
    <location>
        <begin position="124"/>
        <end position="133"/>
    </location>
</feature>
<dbReference type="InterPro" id="IPR016688">
    <property type="entry name" value="MscS-like_plants/fungi"/>
</dbReference>
<dbReference type="FunFam" id="2.30.30.60:FF:000003">
    <property type="entry name" value="Predicted mechanosensitive ion channel"/>
    <property type="match status" value="1"/>
</dbReference>
<name>A0A8J5Y0S2_9ROSI</name>
<evidence type="ECO:0000256" key="7">
    <source>
        <dbReference type="ARBA" id="ARBA00023136"/>
    </source>
</evidence>
<feature type="transmembrane region" description="Helical" evidence="10">
    <location>
        <begin position="1129"/>
        <end position="1149"/>
    </location>
</feature>
<evidence type="ECO:0000256" key="3">
    <source>
        <dbReference type="ARBA" id="ARBA00022448"/>
    </source>
</evidence>
<keyword evidence="4 10" id="KW-0812">Transmembrane</keyword>
<evidence type="ECO:0000256" key="10">
    <source>
        <dbReference type="SAM" id="Phobius"/>
    </source>
</evidence>
<feature type="transmembrane region" description="Helical" evidence="10">
    <location>
        <begin position="1019"/>
        <end position="1041"/>
    </location>
</feature>
<feature type="transmembrane region" description="Helical" evidence="10">
    <location>
        <begin position="305"/>
        <end position="331"/>
    </location>
</feature>
<dbReference type="GO" id="GO:0006820">
    <property type="term" value="P:monoatomic anion transport"/>
    <property type="evidence" value="ECO:0007669"/>
    <property type="project" value="TreeGrafter"/>
</dbReference>
<dbReference type="OrthoDB" id="544685at2759"/>
<dbReference type="Proteomes" id="UP000701853">
    <property type="component" value="Chromosome 13"/>
</dbReference>
<keyword evidence="5 10" id="KW-1133">Transmembrane helix</keyword>
<evidence type="ECO:0000256" key="2">
    <source>
        <dbReference type="ARBA" id="ARBA00008017"/>
    </source>
</evidence>
<keyword evidence="13" id="KW-1185">Reference proteome</keyword>
<evidence type="ECO:0000256" key="9">
    <source>
        <dbReference type="SAM" id="MobiDB-lite"/>
    </source>
</evidence>
<dbReference type="GO" id="GO:0050982">
    <property type="term" value="P:detection of mechanical stimulus"/>
    <property type="evidence" value="ECO:0007669"/>
    <property type="project" value="UniProtKB-ARBA"/>
</dbReference>
<organism evidence="12 13">
    <name type="scientific">Gossypium anomalum</name>
    <dbReference type="NCBI Taxonomy" id="47600"/>
    <lineage>
        <taxon>Eukaryota</taxon>
        <taxon>Viridiplantae</taxon>
        <taxon>Streptophyta</taxon>
        <taxon>Embryophyta</taxon>
        <taxon>Tracheophyta</taxon>
        <taxon>Spermatophyta</taxon>
        <taxon>Magnoliopsida</taxon>
        <taxon>eudicotyledons</taxon>
        <taxon>Gunneridae</taxon>
        <taxon>Pentapetalae</taxon>
        <taxon>rosids</taxon>
        <taxon>malvids</taxon>
        <taxon>Malvales</taxon>
        <taxon>Malvaceae</taxon>
        <taxon>Malvoideae</taxon>
        <taxon>Gossypium</taxon>
    </lineage>
</organism>
<feature type="region of interest" description="Disordered" evidence="9">
    <location>
        <begin position="13"/>
        <end position="39"/>
    </location>
</feature>
<feature type="domain" description="Mechanosensitive ion channel MscS" evidence="11">
    <location>
        <begin position="1457"/>
        <end position="1515"/>
    </location>
</feature>
<feature type="transmembrane region" description="Helical" evidence="10">
    <location>
        <begin position="1053"/>
        <end position="1079"/>
    </location>
</feature>
<keyword evidence="7 10" id="KW-0472">Membrane</keyword>
<evidence type="ECO:0000256" key="5">
    <source>
        <dbReference type="ARBA" id="ARBA00022989"/>
    </source>
</evidence>
<evidence type="ECO:0000259" key="11">
    <source>
        <dbReference type="Pfam" id="PF00924"/>
    </source>
</evidence>
<evidence type="ECO:0000256" key="4">
    <source>
        <dbReference type="ARBA" id="ARBA00022692"/>
    </source>
</evidence>
<dbReference type="GO" id="GO:0008381">
    <property type="term" value="F:mechanosensitive monoatomic ion channel activity"/>
    <property type="evidence" value="ECO:0007669"/>
    <property type="project" value="TreeGrafter"/>
</dbReference>
<evidence type="ECO:0000313" key="12">
    <source>
        <dbReference type="EMBL" id="KAG8472317.1"/>
    </source>
</evidence>
<feature type="transmembrane region" description="Helical" evidence="10">
    <location>
        <begin position="1099"/>
        <end position="1117"/>
    </location>
</feature>
<dbReference type="InterPro" id="IPR006685">
    <property type="entry name" value="MscS_channel_2nd"/>
</dbReference>
<dbReference type="PANTHER" id="PTHR31618:SF1">
    <property type="entry name" value="EF-HAND DOMAIN-CONTAINING PROTEIN"/>
    <property type="match status" value="1"/>
</dbReference>
<comment type="subcellular location">
    <subcellularLocation>
        <location evidence="1">Membrane</location>
        <topology evidence="1">Multi-pass membrane protein</topology>
    </subcellularLocation>
</comment>
<keyword evidence="3" id="KW-0813">Transport</keyword>
<sequence>MAVDSADRKEFILKIDDRSHGGSVSTPSGGATAGDGGKIWGEPSYDFLKDGEKININWKKENANSNDAGSSGGVSNEESEDFEFTQNKQVPMEDPPARLIGQFLHKQKASGEISLDMDLEMDELQQKQTHDGILHPTVAETPSPSAAALSRVSFENSPVRRRQSKGPALTGKEETDGVVKCSSNSSSKRREGGSTQRKSSLLETKTKSRLMDPPTPERGEPKSGKTGVGKSGQVMRSGILGKSMEEEEDESLFDEDLPDEYKKDKLSFLVLLQWLSLILIIAALVCSLTIPYLRKKRLWDLMLWTWEVLVLVLICGRLVSGWIIRIIVFFIERNFLLRKRVLYFVYGVRKAVQNCLWLGLVLIACHYLFGKKVQRETKSDVLRFVTKIMICLVVGVMLWLVKTLLVKVLASSFHVSTYFDRIQESLFNQYVVETLSCPPLVEIRRAEEEKFANEVANLQKTGAKIPPGLKTSTLSSPQYKRPIGSGPIQKSPRGKSPMISRVLSVEKGEKDDKGITIEHLHKLNPKNVSAWNMKRLMNIIRHGALSTSDEQIQDSTQEDESATQIRSEYEAKVAARKIFQNVAKPGSKYIYLEDIERFLPEDEALKTMSLFEGASESRRISKKALKNWVSVDCIFSMLYLNNTLKSCASATDADGCTGSIDDVPLRVSNCGNNASFLLVDLVVTSVITNGKLTEPSWALNSLVFRPSLFPKLSRPPTNSPENRSIPSKNLDASCRRNKRSNGDIICKIMAVDSADRKEFILKIDDRSHDGRISTPSGGATAGDGGKIWDEPSYDFWKDGEKININWSKENANSNDAGSSGGVSNKESEDFEFMQSKQVPMEDPPSKLIGQFLHKQKASGEISLDMDLEMDELQQKQTHDGILLPTVAETPSPSEAALSRVSFENSPGRIRQSKWPASTGKEETDGVVKCSTNSSFKRSEGGSTQRKSSLLATKTKSRLMNPPTPERGKPKYGKTGVGKSGQVMRSGILGKSMEEEEDDSLLDEDLPDEYKNDKLSFLVLLQWLSLILIIAALVCSLTIPYLRKKRLWDLMLWTWEVLVLVLICGRLVSGWIIRIIVFFIERNFLLRKRVLYFVYGVRKAVQNCLWLGLVLIACHYLFGKKVQRETKSDVLRFVTKIMICLVVGVMLWMVKTLLVKVLASSFHVSTYFDRIQESLFNQYVVETLSGPPLVEIRRAEEEEEKLANEVANLQKTGAKIPPGLKTSTLSSPQYKRPIGSGPIQKSPRGKSPMISRVLSVEKGEKDDKGITIEHLHKLNPKNVSAWNMKRLMNIIRHGAISTLDEQIQDSTQEDESATQIRSEYEAKVAARKIFQNVAKPGSKYIYLEDIERFLPEDEALKTRSLFEGASESRRISKKALKSWLVNAFRERRALAVTLNDTKTAVNRLHRMVDILVGIIIVVIWLLILEIASSKVLVFISSQLLLVAFVFGNTCKTVFEAIIFLFVMHPFDVGDRCEIDGVQMVVEEMNILTTVFLRYDNQKVIIPNSVLATKAIHNYHRSPDMGDAVEFCIHVKTPAEKIALMKQRIMSYIEHKSDHWYPDPMIIFKELEDADSNMAYTQNESSRHGERFTRRALLIEEMVKIFNDLDIEYRLYPININVCSVPPMASDRLPPKWTGPAS</sequence>
<dbReference type="InterPro" id="IPR010920">
    <property type="entry name" value="LSM_dom_sf"/>
</dbReference>
<feature type="transmembrane region" description="Helical" evidence="10">
    <location>
        <begin position="351"/>
        <end position="369"/>
    </location>
</feature>
<dbReference type="GO" id="GO:0005886">
    <property type="term" value="C:plasma membrane"/>
    <property type="evidence" value="ECO:0007669"/>
    <property type="project" value="UniProtKB-ARBA"/>
</dbReference>
<comment type="similarity">
    <text evidence="2">Belongs to the MscS (TC 1.A.23) family.</text>
</comment>
<feature type="compositionally biased region" description="Basic and acidic residues" evidence="9">
    <location>
        <begin position="204"/>
        <end position="223"/>
    </location>
</feature>
<feature type="compositionally biased region" description="Polar residues" evidence="9">
    <location>
        <begin position="807"/>
        <end position="824"/>
    </location>
</feature>
<dbReference type="InterPro" id="IPR023408">
    <property type="entry name" value="MscS_beta-dom_sf"/>
</dbReference>
<feature type="region of interest" description="Disordered" evidence="9">
    <location>
        <begin position="807"/>
        <end position="827"/>
    </location>
</feature>